<dbReference type="AlphaFoldDB" id="A0A6B1D4X0"/>
<comment type="caution">
    <text evidence="5">The sequence shown here is derived from an EMBL/GenBank/DDBJ whole genome shotgun (WGS) entry which is preliminary data.</text>
</comment>
<dbReference type="Pfam" id="PF09335">
    <property type="entry name" value="VTT_dom"/>
    <property type="match status" value="1"/>
</dbReference>
<feature type="transmembrane region" description="Helical" evidence="3">
    <location>
        <begin position="143"/>
        <end position="163"/>
    </location>
</feature>
<dbReference type="PANTHER" id="PTHR42709:SF2">
    <property type="entry name" value="INNER MEMBRANE PROTEIN YOHD"/>
    <property type="match status" value="1"/>
</dbReference>
<feature type="transmembrane region" description="Helical" evidence="3">
    <location>
        <begin position="115"/>
        <end position="136"/>
    </location>
</feature>
<dbReference type="InterPro" id="IPR051311">
    <property type="entry name" value="DedA_domain"/>
</dbReference>
<evidence type="ECO:0000256" key="3">
    <source>
        <dbReference type="SAM" id="Phobius"/>
    </source>
</evidence>
<dbReference type="EMBL" id="VXMH01000036">
    <property type="protein sequence ID" value="MYC94870.1"/>
    <property type="molecule type" value="Genomic_DNA"/>
</dbReference>
<evidence type="ECO:0000256" key="1">
    <source>
        <dbReference type="ARBA" id="ARBA00010792"/>
    </source>
</evidence>
<dbReference type="InterPro" id="IPR032816">
    <property type="entry name" value="VTT_dom"/>
</dbReference>
<feature type="compositionally biased region" description="Low complexity" evidence="2">
    <location>
        <begin position="250"/>
        <end position="262"/>
    </location>
</feature>
<keyword evidence="3" id="KW-0812">Transmembrane</keyword>
<sequence length="262" mass="28153">MNPISEIFDTVLNLLRSEGLQEWGVWSYPLLTVLVILEGRVVTLLAAVAASLGYMRLPLVMVCAIVGGIVADGLWYLLGYKYGSGPILRFGRWLGLRRHHLEQLQSEMRESGPRLLFAAKAFSVLVIPVLVAAGMARVPFRRWFPIVLLGELIWVPALAVIGYQTTEVARRVELGLHYLPLAGGLALLILMAAAARRLKAGRVVEKAAQPALAGGRKRSVSAPGAYAAALAAAVQTPQDGEEQGKRREGQGASASSLLAPLS</sequence>
<keyword evidence="3" id="KW-0472">Membrane</keyword>
<name>A0A6B1D4X0_9CHLR</name>
<dbReference type="GO" id="GO:0005886">
    <property type="term" value="C:plasma membrane"/>
    <property type="evidence" value="ECO:0007669"/>
    <property type="project" value="TreeGrafter"/>
</dbReference>
<reference evidence="5" key="1">
    <citation type="submission" date="2019-09" db="EMBL/GenBank/DDBJ databases">
        <title>Characterisation of the sponge microbiome using genome-centric metagenomics.</title>
        <authorList>
            <person name="Engelberts J.P."/>
            <person name="Robbins S.J."/>
            <person name="De Goeij J.M."/>
            <person name="Aranda M."/>
            <person name="Bell S.C."/>
            <person name="Webster N.S."/>
        </authorList>
    </citation>
    <scope>NUCLEOTIDE SEQUENCE</scope>
    <source>
        <strain evidence="5">SB0661_bin_32</strain>
    </source>
</reference>
<evidence type="ECO:0000256" key="2">
    <source>
        <dbReference type="SAM" id="MobiDB-lite"/>
    </source>
</evidence>
<accession>A0A6B1D4X0</accession>
<feature type="domain" description="VTT" evidence="4">
    <location>
        <begin position="45"/>
        <end position="164"/>
    </location>
</feature>
<proteinExistence type="inferred from homology"/>
<evidence type="ECO:0000259" key="4">
    <source>
        <dbReference type="Pfam" id="PF09335"/>
    </source>
</evidence>
<dbReference type="PANTHER" id="PTHR42709">
    <property type="entry name" value="ALKALINE PHOSPHATASE LIKE PROTEIN"/>
    <property type="match status" value="1"/>
</dbReference>
<protein>
    <submittedName>
        <fullName evidence="5">DedA family protein</fullName>
    </submittedName>
</protein>
<organism evidence="5">
    <name type="scientific">Caldilineaceae bacterium SB0661_bin_32</name>
    <dbReference type="NCBI Taxonomy" id="2605255"/>
    <lineage>
        <taxon>Bacteria</taxon>
        <taxon>Bacillati</taxon>
        <taxon>Chloroflexota</taxon>
        <taxon>Caldilineae</taxon>
        <taxon>Caldilineales</taxon>
        <taxon>Caldilineaceae</taxon>
    </lineage>
</organism>
<feature type="region of interest" description="Disordered" evidence="2">
    <location>
        <begin position="234"/>
        <end position="262"/>
    </location>
</feature>
<evidence type="ECO:0000313" key="5">
    <source>
        <dbReference type="EMBL" id="MYC94870.1"/>
    </source>
</evidence>
<feature type="transmembrane region" description="Helical" evidence="3">
    <location>
        <begin position="57"/>
        <end position="78"/>
    </location>
</feature>
<feature type="transmembrane region" description="Helical" evidence="3">
    <location>
        <begin position="175"/>
        <end position="195"/>
    </location>
</feature>
<feature type="transmembrane region" description="Helical" evidence="3">
    <location>
        <begin position="26"/>
        <end position="50"/>
    </location>
</feature>
<gene>
    <name evidence="5" type="ORF">F4X14_07855</name>
</gene>
<keyword evidence="3" id="KW-1133">Transmembrane helix</keyword>
<comment type="similarity">
    <text evidence="1">Belongs to the DedA family.</text>
</comment>